<feature type="compositionally biased region" description="Low complexity" evidence="1">
    <location>
        <begin position="396"/>
        <end position="406"/>
    </location>
</feature>
<evidence type="ECO:0000256" key="1">
    <source>
        <dbReference type="SAM" id="MobiDB-lite"/>
    </source>
</evidence>
<dbReference type="PANTHER" id="PTHR11200:SF240">
    <property type="entry name" value="INOSITOL POLYPHOSPHATE 5-PHOSPHATASE C9G1.10C-RELATED"/>
    <property type="match status" value="1"/>
</dbReference>
<dbReference type="Gene3D" id="3.60.10.10">
    <property type="entry name" value="Endonuclease/exonuclease/phosphatase"/>
    <property type="match status" value="1"/>
</dbReference>
<proteinExistence type="predicted"/>
<dbReference type="EMBL" id="JAKLMC020000033">
    <property type="protein sequence ID" value="KAK5949687.1"/>
    <property type="molecule type" value="Genomic_DNA"/>
</dbReference>
<dbReference type="InterPro" id="IPR011047">
    <property type="entry name" value="Quinoprotein_ADH-like_sf"/>
</dbReference>
<keyword evidence="4" id="KW-1185">Reference proteome</keyword>
<dbReference type="GO" id="GO:0004439">
    <property type="term" value="F:phosphatidylinositol-4,5-bisphosphate 5-phosphatase activity"/>
    <property type="evidence" value="ECO:0007669"/>
    <property type="project" value="TreeGrafter"/>
</dbReference>
<dbReference type="SMART" id="SM00128">
    <property type="entry name" value="IPPc"/>
    <property type="match status" value="1"/>
</dbReference>
<dbReference type="GO" id="GO:0046856">
    <property type="term" value="P:phosphatidylinositol dephosphorylation"/>
    <property type="evidence" value="ECO:0007669"/>
    <property type="project" value="InterPro"/>
</dbReference>
<reference evidence="3 4" key="1">
    <citation type="submission" date="2022-12" db="EMBL/GenBank/DDBJ databases">
        <title>Genomic features and morphological characterization of a novel Knufia sp. strain isolated from spacecraft assembly facility.</title>
        <authorList>
            <person name="Teixeira M."/>
            <person name="Chander A.M."/>
            <person name="Stajich J.E."/>
            <person name="Venkateswaran K."/>
        </authorList>
    </citation>
    <scope>NUCLEOTIDE SEQUENCE [LARGE SCALE GENOMIC DNA]</scope>
    <source>
        <strain evidence="3 4">FJI-L2-BK-P2</strain>
    </source>
</reference>
<sequence length="1271" mass="140617">MEKDGDQGPDAASIKPVSSLRAKFENLQTQKPTDKDVSTSKHAQTSLRPAEPTKASIRASLDLPRPSSPWSAQQAAVQNAPRTPGPPTKGADSPTRSNYKRPMSMLIQSSPQLTPALQVESPRSPPRGLFSRSPSRSPERADISAIGRVRDLVSQHSGRSPSTTPTPGVERADTAPARAATPVTGSAPGSTIVRPKSPIPPPINRAEKPKIPAKPQNITATPEPGLAARPLAFLSEKRISPFSTPPSSDEEEVSRKRSDAQSSGRHSVDLLSRSAEVSPEGTGATPQASRMTDPRLMGFSVPKPATERRDPRQLGFSSAPEPPQTSRESRATPSPARFAPPVKVPTRDARDLGFGASTPTSRQPPPLPEHDRPSPPRHEIPARASPSRDARQYGLSSTTSVPSTPVDATRPELPQRSNSKAPPPRPSDDLKRSSYAPGIMRTGSRIPSQSVTNSQVRRSEDIPRHSILAPADVGFLPPPKRGTFNDEDPRKQAPLSVPALSSARRSSFDVNTRRGESSDDAEETLPEPTTVRHDYPDGTHTNRRPPIIDPDRWQINGKTDGKAFDICGKLLCTASYHTRILDLETGEEMLDLNHGETVKTTSVAFKPGADIKSEGERVWIGNNVGDLQEIDLETHVTIAQTSAHNRTEIHKIMRHHRELWTLDEAGKLFVWPADESGVPNMKYSHISHKLLAKPTYAMVVQDTLWVASGKEIRVYHPGHESSFIVVKGTLPTAQGTGDVTCGTYTEDNGGRVYIGHTDGKVTIYSLQDYSCMGSMKVSDYKINAMTIVGDKLWAVYKTGKVYVYDTSSTPWKIKKDWKAHEGPATGILLDPSSVWLLGRSQVATAGHDGFVRLWDGMLEDDWVEASMHARDEEYCTFRDVRAAVTSWNCGATNPIMLNTHFIADAIHAEEAEPPEILVFGFQEVVDLEDRTVTAKSIFGFGKKKESKAADQQQHQSKVYREWRDYLARCIRKYIPHHEYMELHTSSLIGLFSCIFVRKEERLNIIKDARQEVKCGMGGHYGNKGALLCRFVLDSSSLCFINCHLAAGQSNTAHRNNDVATILESEGLPPEPNLDIRTSLYVGGGDGRQILDHETCILNGDLNYRIDAMPRNIVVKHIQQNELSKLLDRDQLNVSRKRVAGFRLAPFTELPITFPPTYKYDVGSDTYDSSDKKRSPAWCDRLLYRSPAGRVKQLEYRRHEGVYYSDHRPVSGVFKITVKKVDEVRRKATLKSAYADFERMRKGMLEDGCVRYLVHSFGIERGEARRLIRGAK</sequence>
<accession>A0AAN8IJ21</accession>
<organism evidence="3 4">
    <name type="scientific">Knufia fluminis</name>
    <dbReference type="NCBI Taxonomy" id="191047"/>
    <lineage>
        <taxon>Eukaryota</taxon>
        <taxon>Fungi</taxon>
        <taxon>Dikarya</taxon>
        <taxon>Ascomycota</taxon>
        <taxon>Pezizomycotina</taxon>
        <taxon>Eurotiomycetes</taxon>
        <taxon>Chaetothyriomycetidae</taxon>
        <taxon>Chaetothyriales</taxon>
        <taxon>Trichomeriaceae</taxon>
        <taxon>Knufia</taxon>
    </lineage>
</organism>
<comment type="caution">
    <text evidence="3">The sequence shown here is derived from an EMBL/GenBank/DDBJ whole genome shotgun (WGS) entry which is preliminary data.</text>
</comment>
<gene>
    <name evidence="3" type="ORF">OHC33_009284</name>
</gene>
<feature type="compositionally biased region" description="Polar residues" evidence="1">
    <location>
        <begin position="154"/>
        <end position="166"/>
    </location>
</feature>
<evidence type="ECO:0000313" key="3">
    <source>
        <dbReference type="EMBL" id="KAK5949687.1"/>
    </source>
</evidence>
<dbReference type="InterPro" id="IPR000300">
    <property type="entry name" value="IPPc"/>
</dbReference>
<feature type="compositionally biased region" description="Polar residues" evidence="1">
    <location>
        <begin position="445"/>
        <end position="456"/>
    </location>
</feature>
<dbReference type="SUPFAM" id="SSF56219">
    <property type="entry name" value="DNase I-like"/>
    <property type="match status" value="1"/>
</dbReference>
<dbReference type="Pfam" id="PF22669">
    <property type="entry name" value="Exo_endo_phos2"/>
    <property type="match status" value="1"/>
</dbReference>
<dbReference type="InterPro" id="IPR036691">
    <property type="entry name" value="Endo/exonu/phosph_ase_sf"/>
</dbReference>
<dbReference type="SMART" id="SM00320">
    <property type="entry name" value="WD40"/>
    <property type="match status" value="3"/>
</dbReference>
<protein>
    <recommendedName>
        <fullName evidence="2">Inositol polyphosphate-related phosphatase domain-containing protein</fullName>
    </recommendedName>
</protein>
<dbReference type="Proteomes" id="UP001316803">
    <property type="component" value="Unassembled WGS sequence"/>
</dbReference>
<dbReference type="InterPro" id="IPR015943">
    <property type="entry name" value="WD40/YVTN_repeat-like_dom_sf"/>
</dbReference>
<dbReference type="Gene3D" id="2.130.10.10">
    <property type="entry name" value="YVTN repeat-like/Quinoprotein amine dehydrogenase"/>
    <property type="match status" value="1"/>
</dbReference>
<feature type="compositionally biased region" description="Polar residues" evidence="1">
    <location>
        <begin position="68"/>
        <end position="81"/>
    </location>
</feature>
<dbReference type="SUPFAM" id="SSF50998">
    <property type="entry name" value="Quinoprotein alcohol dehydrogenase-like"/>
    <property type="match status" value="1"/>
</dbReference>
<feature type="compositionally biased region" description="Polar residues" evidence="1">
    <location>
        <begin position="106"/>
        <end position="115"/>
    </location>
</feature>
<name>A0AAN8IJ21_9EURO</name>
<evidence type="ECO:0000313" key="4">
    <source>
        <dbReference type="Proteomes" id="UP001316803"/>
    </source>
</evidence>
<dbReference type="PANTHER" id="PTHR11200">
    <property type="entry name" value="INOSITOL 5-PHOSPHATASE"/>
    <property type="match status" value="1"/>
</dbReference>
<dbReference type="InterPro" id="IPR046985">
    <property type="entry name" value="IP5"/>
</dbReference>
<feature type="compositionally biased region" description="Basic and acidic residues" evidence="1">
    <location>
        <begin position="368"/>
        <end position="391"/>
    </location>
</feature>
<feature type="region of interest" description="Disordered" evidence="1">
    <location>
        <begin position="1"/>
        <end position="551"/>
    </location>
</feature>
<feature type="domain" description="Inositol polyphosphate-related phosphatase" evidence="2">
    <location>
        <begin position="878"/>
        <end position="1221"/>
    </location>
</feature>
<dbReference type="InterPro" id="IPR001680">
    <property type="entry name" value="WD40_rpt"/>
</dbReference>
<dbReference type="AlphaFoldDB" id="A0AAN8IJ21"/>
<evidence type="ECO:0000259" key="2">
    <source>
        <dbReference type="SMART" id="SM00128"/>
    </source>
</evidence>
<feature type="compositionally biased region" description="Basic and acidic residues" evidence="1">
    <location>
        <begin position="137"/>
        <end position="153"/>
    </location>
</feature>